<sequence length="80" mass="9022">MVAYHTPLRFPLYVIENIRDGASLLFQRLGLSDFAPIEGWYLPPSACTSSSGEKFGRTNSDIVLFTDINLVRHSHSSMYN</sequence>
<comment type="caution">
    <text evidence="1">The sequence shown here is derived from an EMBL/GenBank/DDBJ whole genome shotgun (WGS) entry which is preliminary data.</text>
</comment>
<dbReference type="Proteomes" id="UP001279734">
    <property type="component" value="Unassembled WGS sequence"/>
</dbReference>
<organism evidence="1 2">
    <name type="scientific">Nepenthes gracilis</name>
    <name type="common">Slender pitcher plant</name>
    <dbReference type="NCBI Taxonomy" id="150966"/>
    <lineage>
        <taxon>Eukaryota</taxon>
        <taxon>Viridiplantae</taxon>
        <taxon>Streptophyta</taxon>
        <taxon>Embryophyta</taxon>
        <taxon>Tracheophyta</taxon>
        <taxon>Spermatophyta</taxon>
        <taxon>Magnoliopsida</taxon>
        <taxon>eudicotyledons</taxon>
        <taxon>Gunneridae</taxon>
        <taxon>Pentapetalae</taxon>
        <taxon>Caryophyllales</taxon>
        <taxon>Nepenthaceae</taxon>
        <taxon>Nepenthes</taxon>
    </lineage>
</organism>
<protein>
    <submittedName>
        <fullName evidence="1">Uncharacterized protein</fullName>
    </submittedName>
</protein>
<evidence type="ECO:0000313" key="2">
    <source>
        <dbReference type="Proteomes" id="UP001279734"/>
    </source>
</evidence>
<proteinExistence type="predicted"/>
<reference evidence="1" key="1">
    <citation type="submission" date="2023-05" db="EMBL/GenBank/DDBJ databases">
        <title>Nepenthes gracilis genome sequencing.</title>
        <authorList>
            <person name="Fukushima K."/>
        </authorList>
    </citation>
    <scope>NUCLEOTIDE SEQUENCE</scope>
    <source>
        <strain evidence="1">SING2019-196</strain>
    </source>
</reference>
<keyword evidence="2" id="KW-1185">Reference proteome</keyword>
<name>A0AAD3P6R6_NEPGR</name>
<gene>
    <name evidence="1" type="ORF">Nepgr_000481</name>
</gene>
<accession>A0AAD3P6R6</accession>
<dbReference type="AlphaFoldDB" id="A0AAD3P6R6"/>
<dbReference type="EMBL" id="BSYO01000001">
    <property type="protein sequence ID" value="GMG98641.1"/>
    <property type="molecule type" value="Genomic_DNA"/>
</dbReference>
<evidence type="ECO:0000313" key="1">
    <source>
        <dbReference type="EMBL" id="GMG98641.1"/>
    </source>
</evidence>